<dbReference type="Gene3D" id="1.20.1600.10">
    <property type="entry name" value="Outer membrane efflux proteins (OEP)"/>
    <property type="match status" value="1"/>
</dbReference>
<dbReference type="InterPro" id="IPR010131">
    <property type="entry name" value="MdtP/NodT-like"/>
</dbReference>
<dbReference type="Pfam" id="PF02321">
    <property type="entry name" value="OEP"/>
    <property type="match status" value="1"/>
</dbReference>
<keyword evidence="3" id="KW-1185">Reference proteome</keyword>
<dbReference type="SUPFAM" id="SSF56954">
    <property type="entry name" value="Outer membrane efflux proteins (OEP)"/>
    <property type="match status" value="1"/>
</dbReference>
<reference evidence="2 3" key="1">
    <citation type="submission" date="2023-03" db="EMBL/GenBank/DDBJ databases">
        <title>Muricauda XX sp. nov. and Muricauda XXX sp. nov., two novel species isolated from Okinawa Trough.</title>
        <authorList>
            <person name="Cao W."/>
            <person name="Deng X."/>
        </authorList>
    </citation>
    <scope>NUCLEOTIDE SEQUENCE [LARGE SCALE GENOMIC DNA]</scope>
    <source>
        <strain evidence="2 3">334s03</strain>
    </source>
</reference>
<name>A0ABT5Y2Y4_9FLAO</name>
<dbReference type="PANTHER" id="PTHR30203:SF33">
    <property type="entry name" value="BLR4455 PROTEIN"/>
    <property type="match status" value="1"/>
</dbReference>
<evidence type="ECO:0000256" key="1">
    <source>
        <dbReference type="ARBA" id="ARBA00007613"/>
    </source>
</evidence>
<proteinExistence type="inferred from homology"/>
<comment type="caution">
    <text evidence="2">The sequence shown here is derived from an EMBL/GenBank/DDBJ whole genome shotgun (WGS) entry which is preliminary data.</text>
</comment>
<organism evidence="2 3">
    <name type="scientific">Flagellimonas yonaguniensis</name>
    <dbReference type="NCBI Taxonomy" id="3031325"/>
    <lineage>
        <taxon>Bacteria</taxon>
        <taxon>Pseudomonadati</taxon>
        <taxon>Bacteroidota</taxon>
        <taxon>Flavobacteriia</taxon>
        <taxon>Flavobacteriales</taxon>
        <taxon>Flavobacteriaceae</taxon>
        <taxon>Flagellimonas</taxon>
    </lineage>
</organism>
<dbReference type="Gene3D" id="2.20.200.10">
    <property type="entry name" value="Outer membrane efflux proteins (OEP)"/>
    <property type="match status" value="1"/>
</dbReference>
<accession>A0ABT5Y2Y4</accession>
<comment type="similarity">
    <text evidence="1">Belongs to the outer membrane factor (OMF) (TC 1.B.17) family.</text>
</comment>
<dbReference type="EMBL" id="JARFVB010000014">
    <property type="protein sequence ID" value="MDF0717745.1"/>
    <property type="molecule type" value="Genomic_DNA"/>
</dbReference>
<protein>
    <submittedName>
        <fullName evidence="2">TolC family protein</fullName>
    </submittedName>
</protein>
<dbReference type="InterPro" id="IPR003423">
    <property type="entry name" value="OMP_efflux"/>
</dbReference>
<evidence type="ECO:0000313" key="3">
    <source>
        <dbReference type="Proteomes" id="UP001221366"/>
    </source>
</evidence>
<dbReference type="RefSeq" id="WP_275616893.1">
    <property type="nucleotide sequence ID" value="NZ_JARFVB010000014.1"/>
</dbReference>
<dbReference type="PANTHER" id="PTHR30203">
    <property type="entry name" value="OUTER MEMBRANE CATION EFFLUX PROTEIN"/>
    <property type="match status" value="1"/>
</dbReference>
<evidence type="ECO:0000313" key="2">
    <source>
        <dbReference type="EMBL" id="MDF0717745.1"/>
    </source>
</evidence>
<gene>
    <name evidence="2" type="ORF">PY092_16400</name>
</gene>
<dbReference type="Proteomes" id="UP001221366">
    <property type="component" value="Unassembled WGS sequence"/>
</dbReference>
<sequence length="212" mass="23541">MDENLPNVSFLTTVLLDLVGSCGKKETVQADLAHRGAFQNANGAHASFHPSFTITRAVGFSSFELDDLFKKNVGLFANITGGLLQPIFNCGTLKASLEVTKSGQQIAYYNFDQTMLKAGQEVTDALFAYQQADDIKYKKRSGQWDALNTSVLYAKRLLENNSQTNYTDVLTSEQNLLSVEMQGILDVLERKVSIINLYRALLRGWKITGDNE</sequence>